<reference evidence="1" key="1">
    <citation type="submission" date="2021-06" db="EMBL/GenBank/DDBJ databases">
        <authorList>
            <person name="Hodson N. C."/>
            <person name="Mongue J. A."/>
            <person name="Jaron S. K."/>
        </authorList>
    </citation>
    <scope>NUCLEOTIDE SEQUENCE</scope>
</reference>
<organism evidence="1 2">
    <name type="scientific">Allacma fusca</name>
    <dbReference type="NCBI Taxonomy" id="39272"/>
    <lineage>
        <taxon>Eukaryota</taxon>
        <taxon>Metazoa</taxon>
        <taxon>Ecdysozoa</taxon>
        <taxon>Arthropoda</taxon>
        <taxon>Hexapoda</taxon>
        <taxon>Collembola</taxon>
        <taxon>Symphypleona</taxon>
        <taxon>Sminthuridae</taxon>
        <taxon>Allacma</taxon>
    </lineage>
</organism>
<gene>
    <name evidence="1" type="ORF">AFUS01_LOCUS24168</name>
</gene>
<dbReference type="AlphaFoldDB" id="A0A8J2KFF0"/>
<dbReference type="EMBL" id="CAJVCH010298506">
    <property type="protein sequence ID" value="CAG7785550.1"/>
    <property type="molecule type" value="Genomic_DNA"/>
</dbReference>
<keyword evidence="2" id="KW-1185">Reference proteome</keyword>
<evidence type="ECO:0000313" key="1">
    <source>
        <dbReference type="EMBL" id="CAG7785550.1"/>
    </source>
</evidence>
<sequence>MQEEQELELEAIARAHVLLHTTSAERCSSHEKLKRFVFIFHGETYPVKRSENNSGAVDSQDKSIQEGGMMGEDKFVDMFEDQELGNVDGFRVQCGGALVEK</sequence>
<comment type="caution">
    <text evidence="1">The sequence shown here is derived from an EMBL/GenBank/DDBJ whole genome shotgun (WGS) entry which is preliminary data.</text>
</comment>
<dbReference type="Proteomes" id="UP000708208">
    <property type="component" value="Unassembled WGS sequence"/>
</dbReference>
<proteinExistence type="predicted"/>
<protein>
    <submittedName>
        <fullName evidence="1">Uncharacterized protein</fullName>
    </submittedName>
</protein>
<evidence type="ECO:0000313" key="2">
    <source>
        <dbReference type="Proteomes" id="UP000708208"/>
    </source>
</evidence>
<name>A0A8J2KFF0_9HEXA</name>
<accession>A0A8J2KFF0</accession>